<comment type="subcellular location">
    <subcellularLocation>
        <location evidence="1">Membrane</location>
        <topology evidence="1">Multi-pass membrane protein</topology>
    </subcellularLocation>
</comment>
<dbReference type="HOGENOM" id="CLU_001265_1_1_1"/>
<feature type="transmembrane region" description="Helical" evidence="5">
    <location>
        <begin position="278"/>
        <end position="303"/>
    </location>
</feature>
<organism evidence="7 8">
    <name type="scientific">Baudoinia panamericana (strain UAMH 10762)</name>
    <name type="common">Angels' share fungus</name>
    <name type="synonym">Baudoinia compniacensis (strain UAMH 10762)</name>
    <dbReference type="NCBI Taxonomy" id="717646"/>
    <lineage>
        <taxon>Eukaryota</taxon>
        <taxon>Fungi</taxon>
        <taxon>Dikarya</taxon>
        <taxon>Ascomycota</taxon>
        <taxon>Pezizomycotina</taxon>
        <taxon>Dothideomycetes</taxon>
        <taxon>Dothideomycetidae</taxon>
        <taxon>Mycosphaerellales</taxon>
        <taxon>Teratosphaeriaceae</taxon>
        <taxon>Baudoinia</taxon>
    </lineage>
</organism>
<comment type="similarity">
    <text evidence="3">Belongs to the Bcl-2 family.</text>
</comment>
<evidence type="ECO:0000313" key="8">
    <source>
        <dbReference type="Proteomes" id="UP000011761"/>
    </source>
</evidence>
<keyword evidence="5" id="KW-0472">Membrane</keyword>
<dbReference type="SUPFAM" id="SSF103473">
    <property type="entry name" value="MFS general substrate transporter"/>
    <property type="match status" value="1"/>
</dbReference>
<feature type="compositionally biased region" description="Basic and acidic residues" evidence="4">
    <location>
        <begin position="29"/>
        <end position="45"/>
    </location>
</feature>
<feature type="compositionally biased region" description="Pro residues" evidence="4">
    <location>
        <begin position="56"/>
        <end position="73"/>
    </location>
</feature>
<dbReference type="GO" id="GO:0016020">
    <property type="term" value="C:membrane"/>
    <property type="evidence" value="ECO:0007669"/>
    <property type="project" value="UniProtKB-SubCell"/>
</dbReference>
<feature type="transmembrane region" description="Helical" evidence="5">
    <location>
        <begin position="148"/>
        <end position="168"/>
    </location>
</feature>
<feature type="transmembrane region" description="Helical" evidence="5">
    <location>
        <begin position="237"/>
        <end position="257"/>
    </location>
</feature>
<feature type="transmembrane region" description="Helical" evidence="5">
    <location>
        <begin position="119"/>
        <end position="141"/>
    </location>
</feature>
<dbReference type="PROSITE" id="PS01258">
    <property type="entry name" value="BH2"/>
    <property type="match status" value="1"/>
</dbReference>
<evidence type="ECO:0000256" key="1">
    <source>
        <dbReference type="ARBA" id="ARBA00004141"/>
    </source>
</evidence>
<dbReference type="RefSeq" id="XP_007678103.1">
    <property type="nucleotide sequence ID" value="XM_007679913.1"/>
</dbReference>
<dbReference type="PROSITE" id="PS50850">
    <property type="entry name" value="MFS"/>
    <property type="match status" value="1"/>
</dbReference>
<keyword evidence="5" id="KW-0812">Transmembrane</keyword>
<dbReference type="OMA" id="MAFYIVP"/>
<dbReference type="EMBL" id="KB445558">
    <property type="protein sequence ID" value="EMC94852.1"/>
    <property type="molecule type" value="Genomic_DNA"/>
</dbReference>
<dbReference type="Proteomes" id="UP000011761">
    <property type="component" value="Unassembled WGS sequence"/>
</dbReference>
<proteinExistence type="inferred from homology"/>
<feature type="transmembrane region" description="Helical" evidence="5">
    <location>
        <begin position="406"/>
        <end position="424"/>
    </location>
</feature>
<feature type="transmembrane region" description="Helical" evidence="5">
    <location>
        <begin position="204"/>
        <end position="225"/>
    </location>
</feature>
<dbReference type="eggNOG" id="KOG2504">
    <property type="taxonomic scope" value="Eukaryota"/>
</dbReference>
<dbReference type="InterPro" id="IPR020726">
    <property type="entry name" value="Bcl2_BH2_motif_CS"/>
</dbReference>
<dbReference type="GO" id="GO:0022857">
    <property type="term" value="F:transmembrane transporter activity"/>
    <property type="evidence" value="ECO:0007669"/>
    <property type="project" value="InterPro"/>
</dbReference>
<accession>M2LKP1</accession>
<dbReference type="PANTHER" id="PTHR11360">
    <property type="entry name" value="MONOCARBOXYLATE TRANSPORTER"/>
    <property type="match status" value="1"/>
</dbReference>
<feature type="transmembrane region" description="Helical" evidence="5">
    <location>
        <begin position="346"/>
        <end position="364"/>
    </location>
</feature>
<comment type="similarity">
    <text evidence="2">Belongs to the major facilitator superfamily. Monocarboxylate porter (TC 2.A.1.13) family.</text>
</comment>
<dbReference type="InterPro" id="IPR020846">
    <property type="entry name" value="MFS_dom"/>
</dbReference>
<dbReference type="OrthoDB" id="6509908at2759"/>
<feature type="transmembrane region" description="Helical" evidence="5">
    <location>
        <begin position="174"/>
        <end position="197"/>
    </location>
</feature>
<dbReference type="AlphaFoldDB" id="M2LKP1"/>
<dbReference type="PANTHER" id="PTHR11360:SF234">
    <property type="entry name" value="MFS-TYPE TRANSPORTER DBAD-RELATED"/>
    <property type="match status" value="1"/>
</dbReference>
<feature type="transmembrane region" description="Helical" evidence="5">
    <location>
        <begin position="370"/>
        <end position="394"/>
    </location>
</feature>
<gene>
    <name evidence="7" type="ORF">BAUCODRAFT_36127</name>
</gene>
<evidence type="ECO:0000259" key="6">
    <source>
        <dbReference type="PROSITE" id="PS50850"/>
    </source>
</evidence>
<feature type="transmembrane region" description="Helical" evidence="5">
    <location>
        <begin position="315"/>
        <end position="334"/>
    </location>
</feature>
<dbReference type="InterPro" id="IPR036259">
    <property type="entry name" value="MFS_trans_sf"/>
</dbReference>
<protein>
    <recommendedName>
        <fullName evidence="6">Major facilitator superfamily (MFS) profile domain-containing protein</fullName>
    </recommendedName>
</protein>
<evidence type="ECO:0000313" key="7">
    <source>
        <dbReference type="EMBL" id="EMC94852.1"/>
    </source>
</evidence>
<sequence length="474" mass="50055">MAAQNAHVPSLNDEHKFEQESDDQVSPVDRNDEEKAVPPESEKPVEAAAGAEAQPNGPPKGPPAGPPGGPPPDGGLQAWLQVVGGWSLFFNTWGLLNTFGVYQTYYESGQLFTASSSDISWIGSVQSVMVLLVGAVAGPFFDRGYLRYLLIGGGFMVVFGHMMLSLTHSLWQVILAQGFCIGIGAGCLFVPAVALLPTYFSKKLGLAVGLAASGSSMGGIIYPIMFYRLVPEVGFPWAVRILGFTVLATVLVPIIVMKQRVKPPKARAILDTTAFTDWPFVTFVLASLIGFIGLYVGIFYISFFGAATGFTNESLSFYLVPILNAGSVFGRTLPNALADKTGPLNVIAPGAFIVGLILLCNIAVHNAAGLIVTTILFGFFSGIFIALPPVMFVALTADRTKIGTRIGMGFAVVGLGTLAGGPGGGGILQRRGDDPATFDWTGTWTYGGVCMLAAGVILSALRVYKAGFKLRVKV</sequence>
<feature type="region of interest" description="Disordered" evidence="4">
    <location>
        <begin position="1"/>
        <end position="76"/>
    </location>
</feature>
<dbReference type="InterPro" id="IPR050327">
    <property type="entry name" value="Proton-linked_MCT"/>
</dbReference>
<dbReference type="GeneID" id="19112880"/>
<keyword evidence="5" id="KW-1133">Transmembrane helix</keyword>
<evidence type="ECO:0000256" key="5">
    <source>
        <dbReference type="SAM" id="Phobius"/>
    </source>
</evidence>
<keyword evidence="8" id="KW-1185">Reference proteome</keyword>
<dbReference type="Gene3D" id="1.20.1250.20">
    <property type="entry name" value="MFS general substrate transporter like domains"/>
    <property type="match status" value="1"/>
</dbReference>
<dbReference type="KEGG" id="bcom:BAUCODRAFT_36127"/>
<dbReference type="Pfam" id="PF07690">
    <property type="entry name" value="MFS_1"/>
    <property type="match status" value="1"/>
</dbReference>
<name>M2LKP1_BAUPA</name>
<dbReference type="InterPro" id="IPR011701">
    <property type="entry name" value="MFS"/>
</dbReference>
<feature type="transmembrane region" description="Helical" evidence="5">
    <location>
        <begin position="444"/>
        <end position="464"/>
    </location>
</feature>
<evidence type="ECO:0000256" key="3">
    <source>
        <dbReference type="ARBA" id="ARBA00009458"/>
    </source>
</evidence>
<dbReference type="GO" id="GO:0042981">
    <property type="term" value="P:regulation of apoptotic process"/>
    <property type="evidence" value="ECO:0007669"/>
    <property type="project" value="InterPro"/>
</dbReference>
<feature type="domain" description="Major facilitator superfamily (MFS) profile" evidence="6">
    <location>
        <begin position="279"/>
        <end position="474"/>
    </location>
</feature>
<evidence type="ECO:0000256" key="2">
    <source>
        <dbReference type="ARBA" id="ARBA00006727"/>
    </source>
</evidence>
<feature type="transmembrane region" description="Helical" evidence="5">
    <location>
        <begin position="78"/>
        <end position="99"/>
    </location>
</feature>
<reference evidence="7 8" key="1">
    <citation type="journal article" date="2012" name="PLoS Pathog.">
        <title>Diverse lifestyles and strategies of plant pathogenesis encoded in the genomes of eighteen Dothideomycetes fungi.</title>
        <authorList>
            <person name="Ohm R.A."/>
            <person name="Feau N."/>
            <person name="Henrissat B."/>
            <person name="Schoch C.L."/>
            <person name="Horwitz B.A."/>
            <person name="Barry K.W."/>
            <person name="Condon B.J."/>
            <person name="Copeland A.C."/>
            <person name="Dhillon B."/>
            <person name="Glaser F."/>
            <person name="Hesse C.N."/>
            <person name="Kosti I."/>
            <person name="LaButti K."/>
            <person name="Lindquist E.A."/>
            <person name="Lucas S."/>
            <person name="Salamov A.A."/>
            <person name="Bradshaw R.E."/>
            <person name="Ciuffetti L."/>
            <person name="Hamelin R.C."/>
            <person name="Kema G.H.J."/>
            <person name="Lawrence C."/>
            <person name="Scott J.A."/>
            <person name="Spatafora J.W."/>
            <person name="Turgeon B.G."/>
            <person name="de Wit P.J.G.M."/>
            <person name="Zhong S."/>
            <person name="Goodwin S.B."/>
            <person name="Grigoriev I.V."/>
        </authorList>
    </citation>
    <scope>NUCLEOTIDE SEQUENCE [LARGE SCALE GENOMIC DNA]</scope>
    <source>
        <strain evidence="7 8">UAMH 10762</strain>
    </source>
</reference>
<evidence type="ECO:0000256" key="4">
    <source>
        <dbReference type="SAM" id="MobiDB-lite"/>
    </source>
</evidence>